<dbReference type="AlphaFoldDB" id="A0A1S8CW97"/>
<name>A0A1S8CW97_9GAMM</name>
<comment type="caution">
    <text evidence="1">The sequence shown here is derived from an EMBL/GenBank/DDBJ whole genome shotgun (WGS) entry which is preliminary data.</text>
</comment>
<organism evidence="1 2">
    <name type="scientific">Alkanindiges hydrocarboniclasticus</name>
    <dbReference type="NCBI Taxonomy" id="1907941"/>
    <lineage>
        <taxon>Bacteria</taxon>
        <taxon>Pseudomonadati</taxon>
        <taxon>Pseudomonadota</taxon>
        <taxon>Gammaproteobacteria</taxon>
        <taxon>Moraxellales</taxon>
        <taxon>Moraxellaceae</taxon>
        <taxon>Alkanindiges</taxon>
    </lineage>
</organism>
<evidence type="ECO:0000313" key="2">
    <source>
        <dbReference type="Proteomes" id="UP000192132"/>
    </source>
</evidence>
<keyword evidence="2" id="KW-1185">Reference proteome</keyword>
<evidence type="ECO:0000313" key="1">
    <source>
        <dbReference type="EMBL" id="ONG41598.1"/>
    </source>
</evidence>
<gene>
    <name evidence="1" type="ORF">BKE30_03990</name>
</gene>
<proteinExistence type="predicted"/>
<sequence length="75" mass="8915">MLTFVSHGVQQLGLWRLFIAREIRDDVFSESRMTWHGLAIRIARTERLTTIARLEWMFREQDVQQDAKEMPDHSG</sequence>
<accession>A0A1S8CW97</accession>
<protein>
    <submittedName>
        <fullName evidence="1">Uncharacterized protein</fullName>
    </submittedName>
</protein>
<dbReference type="EMBL" id="MLCN01000008">
    <property type="protein sequence ID" value="ONG41598.1"/>
    <property type="molecule type" value="Genomic_DNA"/>
</dbReference>
<reference evidence="1 2" key="1">
    <citation type="submission" date="2016-10" db="EMBL/GenBank/DDBJ databases">
        <title>Draft Genome sequence of Alkanindiges sp. strain H1.</title>
        <authorList>
            <person name="Subhash Y."/>
            <person name="Lee S."/>
        </authorList>
    </citation>
    <scope>NUCLEOTIDE SEQUENCE [LARGE SCALE GENOMIC DNA]</scope>
    <source>
        <strain evidence="1 2">H1</strain>
    </source>
</reference>
<dbReference type="Proteomes" id="UP000192132">
    <property type="component" value="Unassembled WGS sequence"/>
</dbReference>